<evidence type="ECO:0000313" key="3">
    <source>
        <dbReference type="Proteomes" id="UP001500665"/>
    </source>
</evidence>
<dbReference type="EMBL" id="BAAAHH010000030">
    <property type="protein sequence ID" value="GAA0963397.1"/>
    <property type="molecule type" value="Genomic_DNA"/>
</dbReference>
<dbReference type="InterPro" id="IPR013830">
    <property type="entry name" value="SGNH_hydro"/>
</dbReference>
<dbReference type="Gene3D" id="3.40.50.1110">
    <property type="entry name" value="SGNH hydrolase"/>
    <property type="match status" value="1"/>
</dbReference>
<dbReference type="CDD" id="cd01832">
    <property type="entry name" value="SGNH_hydrolase_like_1"/>
    <property type="match status" value="1"/>
</dbReference>
<comment type="caution">
    <text evidence="2">The sequence shown here is derived from an EMBL/GenBank/DDBJ whole genome shotgun (WGS) entry which is preliminary data.</text>
</comment>
<dbReference type="PANTHER" id="PTHR43784">
    <property type="entry name" value="GDSL-LIKE LIPASE/ACYLHYDROLASE, PUTATIVE (AFU_ORTHOLOGUE AFUA_2G00820)-RELATED"/>
    <property type="match status" value="1"/>
</dbReference>
<keyword evidence="3" id="KW-1185">Reference proteome</keyword>
<feature type="domain" description="SGNH hydrolase-type esterase" evidence="1">
    <location>
        <begin position="9"/>
        <end position="181"/>
    </location>
</feature>
<gene>
    <name evidence="2" type="ORF">GCM10009550_58930</name>
</gene>
<evidence type="ECO:0000259" key="1">
    <source>
        <dbReference type="Pfam" id="PF13472"/>
    </source>
</evidence>
<proteinExistence type="predicted"/>
<dbReference type="InterPro" id="IPR053140">
    <property type="entry name" value="GDSL_Rv0518-like"/>
</dbReference>
<dbReference type="RefSeq" id="WP_344244277.1">
    <property type="nucleotide sequence ID" value="NZ_BAAAHH010000030.1"/>
</dbReference>
<organism evidence="2 3">
    <name type="scientific">Actinocorallia libanotica</name>
    <dbReference type="NCBI Taxonomy" id="46162"/>
    <lineage>
        <taxon>Bacteria</taxon>
        <taxon>Bacillati</taxon>
        <taxon>Actinomycetota</taxon>
        <taxon>Actinomycetes</taxon>
        <taxon>Streptosporangiales</taxon>
        <taxon>Thermomonosporaceae</taxon>
        <taxon>Actinocorallia</taxon>
    </lineage>
</organism>
<dbReference type="InterPro" id="IPR036514">
    <property type="entry name" value="SGNH_hydro_sf"/>
</dbReference>
<protein>
    <recommendedName>
        <fullName evidence="1">SGNH hydrolase-type esterase domain-containing protein</fullName>
    </recommendedName>
</protein>
<sequence length="201" mass="21725">MNRWTRLAVIGDSIAAGVREPAEGYEDLSWTDRITRELGTRTLNLGERDLTARRVRETQLAPALAFLPDLAVVVCGGNDAFQEEFDADALAAELDLMVGSFRGLGADVVTLGLFDNTSAGLTGRRFQEVFGPRLRTLNQITRQISALRGAVFVDFSRHPSGSDPSIYASDRIHLNAKGHAIAAEESLRMLAAHADGTTVSA</sequence>
<dbReference type="SUPFAM" id="SSF52266">
    <property type="entry name" value="SGNH hydrolase"/>
    <property type="match status" value="1"/>
</dbReference>
<evidence type="ECO:0000313" key="2">
    <source>
        <dbReference type="EMBL" id="GAA0963397.1"/>
    </source>
</evidence>
<dbReference type="PANTHER" id="PTHR43784:SF2">
    <property type="entry name" value="GDSL-LIKE LIPASE_ACYLHYDROLASE, PUTATIVE (AFU_ORTHOLOGUE AFUA_2G00820)-RELATED"/>
    <property type="match status" value="1"/>
</dbReference>
<name>A0ABP4CCS6_9ACTN</name>
<dbReference type="Proteomes" id="UP001500665">
    <property type="component" value="Unassembled WGS sequence"/>
</dbReference>
<reference evidence="3" key="1">
    <citation type="journal article" date="2019" name="Int. J. Syst. Evol. Microbiol.">
        <title>The Global Catalogue of Microorganisms (GCM) 10K type strain sequencing project: providing services to taxonomists for standard genome sequencing and annotation.</title>
        <authorList>
            <consortium name="The Broad Institute Genomics Platform"/>
            <consortium name="The Broad Institute Genome Sequencing Center for Infectious Disease"/>
            <person name="Wu L."/>
            <person name="Ma J."/>
        </authorList>
    </citation>
    <scope>NUCLEOTIDE SEQUENCE [LARGE SCALE GENOMIC DNA]</scope>
    <source>
        <strain evidence="3">JCM 10696</strain>
    </source>
</reference>
<dbReference type="Pfam" id="PF13472">
    <property type="entry name" value="Lipase_GDSL_2"/>
    <property type="match status" value="1"/>
</dbReference>
<accession>A0ABP4CCS6</accession>